<dbReference type="InterPro" id="IPR035979">
    <property type="entry name" value="RBD_domain_sf"/>
</dbReference>
<dbReference type="OrthoDB" id="446113at2759"/>
<dbReference type="InterPro" id="IPR000504">
    <property type="entry name" value="RRM_dom"/>
</dbReference>
<dbReference type="GO" id="GO:0003729">
    <property type="term" value="F:mRNA binding"/>
    <property type="evidence" value="ECO:0007669"/>
    <property type="project" value="InterPro"/>
</dbReference>
<feature type="compositionally biased region" description="Polar residues" evidence="7">
    <location>
        <begin position="82"/>
        <end position="96"/>
    </location>
</feature>
<keyword evidence="2" id="KW-0677">Repeat</keyword>
<dbReference type="FunFam" id="3.30.70.330:FF:000476">
    <property type="entry name" value="Zinc finger CCCH domain-containing protein 4"/>
    <property type="match status" value="1"/>
</dbReference>
<sequence length="588" mass="63030">VVTDPVTLLPRGYGFVRFADEADQQRALVEMQGQVIGSRTIRVSTATPKRTPTMTSFQQQYQQQQQTADGVLVRDAAGSPALSESSSDSNALYNPATDPNNTTVFVGGLMHPVNEEELHSFFAVYGDVVYCKIPPNRGCGFVTFSKRGHAETAMRALNGHMLGGSRVRLSWGRSQSHARHNHRHHYHHHHHHHHHHRQQNSNGGSSSGANSHRNSVSDQHGLLSRRSVSLGKGIVAAAPSSTALGLGLSGASTSMLGMASQHGMTSADAVDEKLLPPPAMSSAYPTPLHTSLSSHAVTSSQHSAGSAGVNYPGALSHGHQQQQQQQEDEVPVQWPLFYYQPQDQSMLATPITAHLHQNASDLSPSVAGHFSRQPHTLAMRSSGQFEGLHSMQQNMYGHQHDFRGDAAGNGLSNTMLPSLAACPSDLLTRRLSALTLGSATHLGSNELQSFGGGPPPSAISASALVSAPTLNRRPSAGVIGQRRLSSKSSFYQPPHKSSSQLSMAQMWPTAVEHSGEFNASGALSTPTSSARLSTSSLSYLAMTPSTLNHDHSGNDSGDSRRQSSDDKHKRDSQDQLNFALDGNTIRIN</sequence>
<accession>A0A9W8GSW9</accession>
<keyword evidence="3" id="KW-0863">Zinc-finger</keyword>
<feature type="domain" description="RRM" evidence="8">
    <location>
        <begin position="102"/>
        <end position="174"/>
    </location>
</feature>
<dbReference type="PANTHER" id="PTHR47640">
    <property type="entry name" value="TRNA SELENOCYSTEINE 1-ASSOCIATED PROTEIN 1-RELATED-RELATED"/>
    <property type="match status" value="1"/>
</dbReference>
<evidence type="ECO:0000256" key="7">
    <source>
        <dbReference type="SAM" id="MobiDB-lite"/>
    </source>
</evidence>
<dbReference type="SUPFAM" id="SSF54928">
    <property type="entry name" value="RNA-binding domain, RBD"/>
    <property type="match status" value="2"/>
</dbReference>
<dbReference type="Proteomes" id="UP001140011">
    <property type="component" value="Unassembled WGS sequence"/>
</dbReference>
<reference evidence="9" key="1">
    <citation type="submission" date="2022-07" db="EMBL/GenBank/DDBJ databases">
        <title>Phylogenomic reconstructions and comparative analyses of Kickxellomycotina fungi.</title>
        <authorList>
            <person name="Reynolds N.K."/>
            <person name="Stajich J.E."/>
            <person name="Barry K."/>
            <person name="Grigoriev I.V."/>
            <person name="Crous P."/>
            <person name="Smith M.E."/>
        </authorList>
    </citation>
    <scope>NUCLEOTIDE SEQUENCE</scope>
    <source>
        <strain evidence="9">BCRC 34297</strain>
    </source>
</reference>
<keyword evidence="10" id="KW-1185">Reference proteome</keyword>
<protein>
    <recommendedName>
        <fullName evidence="8">RRM domain-containing protein</fullName>
    </recommendedName>
</protein>
<dbReference type="InterPro" id="IPR012677">
    <property type="entry name" value="Nucleotide-bd_a/b_plait_sf"/>
</dbReference>
<organism evidence="9 10">
    <name type="scientific">Coemansia pectinata</name>
    <dbReference type="NCBI Taxonomy" id="1052879"/>
    <lineage>
        <taxon>Eukaryota</taxon>
        <taxon>Fungi</taxon>
        <taxon>Fungi incertae sedis</taxon>
        <taxon>Zoopagomycota</taxon>
        <taxon>Kickxellomycotina</taxon>
        <taxon>Kickxellomycetes</taxon>
        <taxon>Kickxellales</taxon>
        <taxon>Kickxellaceae</taxon>
        <taxon>Coemansia</taxon>
    </lineage>
</organism>
<evidence type="ECO:0000256" key="1">
    <source>
        <dbReference type="ARBA" id="ARBA00022723"/>
    </source>
</evidence>
<keyword evidence="1" id="KW-0479">Metal-binding</keyword>
<feature type="compositionally biased region" description="Basic residues" evidence="7">
    <location>
        <begin position="176"/>
        <end position="198"/>
    </location>
</feature>
<dbReference type="GO" id="GO:0006376">
    <property type="term" value="P:mRNA splice site recognition"/>
    <property type="evidence" value="ECO:0007669"/>
    <property type="project" value="TreeGrafter"/>
</dbReference>
<dbReference type="Gene3D" id="3.30.70.330">
    <property type="match status" value="2"/>
</dbReference>
<evidence type="ECO:0000256" key="4">
    <source>
        <dbReference type="ARBA" id="ARBA00022833"/>
    </source>
</evidence>
<dbReference type="Pfam" id="PF00076">
    <property type="entry name" value="RRM_1"/>
    <property type="match status" value="2"/>
</dbReference>
<comment type="caution">
    <text evidence="9">The sequence shown here is derived from an EMBL/GenBank/DDBJ whole genome shotgun (WGS) entry which is preliminary data.</text>
</comment>
<dbReference type="EMBL" id="JANBUH010000557">
    <property type="protein sequence ID" value="KAJ2750464.1"/>
    <property type="molecule type" value="Genomic_DNA"/>
</dbReference>
<dbReference type="PROSITE" id="PS50102">
    <property type="entry name" value="RRM"/>
    <property type="match status" value="2"/>
</dbReference>
<name>A0A9W8GSW9_9FUNG</name>
<evidence type="ECO:0000256" key="2">
    <source>
        <dbReference type="ARBA" id="ARBA00022737"/>
    </source>
</evidence>
<feature type="region of interest" description="Disordered" evidence="7">
    <location>
        <begin position="474"/>
        <end position="505"/>
    </location>
</feature>
<feature type="compositionally biased region" description="Polar residues" evidence="7">
    <location>
        <begin position="486"/>
        <end position="503"/>
    </location>
</feature>
<dbReference type="InterPro" id="IPR050825">
    <property type="entry name" value="RBM42_RBP45_47-like"/>
</dbReference>
<dbReference type="GO" id="GO:0005829">
    <property type="term" value="C:cytosol"/>
    <property type="evidence" value="ECO:0007669"/>
    <property type="project" value="TreeGrafter"/>
</dbReference>
<evidence type="ECO:0000256" key="5">
    <source>
        <dbReference type="ARBA" id="ARBA00022884"/>
    </source>
</evidence>
<gene>
    <name evidence="9" type="ORF">GGI19_005094</name>
</gene>
<dbReference type="PANTHER" id="PTHR47640:SF10">
    <property type="entry name" value="TRNA SELENOCYSTEINE 1-ASSOCIATED PROTEIN 1-RELATED"/>
    <property type="match status" value="1"/>
</dbReference>
<feature type="region of interest" description="Disordered" evidence="7">
    <location>
        <begin position="77"/>
        <end position="96"/>
    </location>
</feature>
<dbReference type="SMART" id="SM00360">
    <property type="entry name" value="RRM"/>
    <property type="match status" value="1"/>
</dbReference>
<feature type="compositionally biased region" description="Low complexity" evidence="7">
    <location>
        <begin position="199"/>
        <end position="217"/>
    </location>
</feature>
<dbReference type="AlphaFoldDB" id="A0A9W8GSW9"/>
<feature type="region of interest" description="Disordered" evidence="7">
    <location>
        <begin position="544"/>
        <end position="588"/>
    </location>
</feature>
<evidence type="ECO:0000256" key="3">
    <source>
        <dbReference type="ARBA" id="ARBA00022771"/>
    </source>
</evidence>
<proteinExistence type="predicted"/>
<evidence type="ECO:0000313" key="9">
    <source>
        <dbReference type="EMBL" id="KAJ2750464.1"/>
    </source>
</evidence>
<keyword evidence="4" id="KW-0862">Zinc</keyword>
<evidence type="ECO:0000313" key="10">
    <source>
        <dbReference type="Proteomes" id="UP001140011"/>
    </source>
</evidence>
<keyword evidence="5 6" id="KW-0694">RNA-binding</keyword>
<evidence type="ECO:0000256" key="6">
    <source>
        <dbReference type="PROSITE-ProRule" id="PRU00176"/>
    </source>
</evidence>
<feature type="compositionally biased region" description="Basic and acidic residues" evidence="7">
    <location>
        <begin position="548"/>
        <end position="573"/>
    </location>
</feature>
<feature type="region of interest" description="Disordered" evidence="7">
    <location>
        <begin position="170"/>
        <end position="221"/>
    </location>
</feature>
<feature type="domain" description="RRM" evidence="8">
    <location>
        <begin position="1"/>
        <end position="48"/>
    </location>
</feature>
<dbReference type="GO" id="GO:0008270">
    <property type="term" value="F:zinc ion binding"/>
    <property type="evidence" value="ECO:0007669"/>
    <property type="project" value="UniProtKB-KW"/>
</dbReference>
<evidence type="ECO:0000259" key="8">
    <source>
        <dbReference type="PROSITE" id="PS50102"/>
    </source>
</evidence>
<feature type="non-terminal residue" evidence="9">
    <location>
        <position position="1"/>
    </location>
</feature>